<comment type="caution">
    <text evidence="4">The sequence shown here is derived from an EMBL/GenBank/DDBJ whole genome shotgun (WGS) entry which is preliminary data.</text>
</comment>
<name>A0A6I4VN53_9BACL</name>
<feature type="transmembrane region" description="Helical" evidence="2">
    <location>
        <begin position="344"/>
        <end position="366"/>
    </location>
</feature>
<proteinExistence type="predicted"/>
<keyword evidence="5" id="KW-1185">Reference proteome</keyword>
<accession>A0A6I4VN53</accession>
<keyword evidence="3" id="KW-0732">Signal</keyword>
<keyword evidence="2" id="KW-0812">Transmembrane</keyword>
<evidence type="ECO:0000256" key="2">
    <source>
        <dbReference type="SAM" id="Phobius"/>
    </source>
</evidence>
<feature type="transmembrane region" description="Helical" evidence="2">
    <location>
        <begin position="255"/>
        <end position="275"/>
    </location>
</feature>
<evidence type="ECO:0008006" key="6">
    <source>
        <dbReference type="Google" id="ProtNLM"/>
    </source>
</evidence>
<dbReference type="InterPro" id="IPR046084">
    <property type="entry name" value="TrbL_4"/>
</dbReference>
<evidence type="ECO:0000256" key="1">
    <source>
        <dbReference type="SAM" id="MobiDB-lite"/>
    </source>
</evidence>
<evidence type="ECO:0000313" key="5">
    <source>
        <dbReference type="Proteomes" id="UP000430692"/>
    </source>
</evidence>
<feature type="region of interest" description="Disordered" evidence="1">
    <location>
        <begin position="54"/>
        <end position="75"/>
    </location>
</feature>
<evidence type="ECO:0000313" key="4">
    <source>
        <dbReference type="EMBL" id="MXQ53049.1"/>
    </source>
</evidence>
<feature type="transmembrane region" description="Helical" evidence="2">
    <location>
        <begin position="373"/>
        <end position="390"/>
    </location>
</feature>
<keyword evidence="2" id="KW-0472">Membrane</keyword>
<dbReference type="RefSeq" id="WP_160800382.1">
    <property type="nucleotide sequence ID" value="NZ_WUUL01000002.1"/>
</dbReference>
<gene>
    <name evidence="4" type="ORF">GSM42_04740</name>
</gene>
<feature type="transmembrane region" description="Helical" evidence="2">
    <location>
        <begin position="287"/>
        <end position="310"/>
    </location>
</feature>
<feature type="signal peptide" evidence="3">
    <location>
        <begin position="1"/>
        <end position="22"/>
    </location>
</feature>
<organism evidence="4 5">
    <name type="scientific">Shimazuella alba</name>
    <dbReference type="NCBI Taxonomy" id="2690964"/>
    <lineage>
        <taxon>Bacteria</taxon>
        <taxon>Bacillati</taxon>
        <taxon>Bacillota</taxon>
        <taxon>Bacilli</taxon>
        <taxon>Bacillales</taxon>
        <taxon>Thermoactinomycetaceae</taxon>
        <taxon>Shimazuella</taxon>
    </lineage>
</organism>
<keyword evidence="2" id="KW-1133">Transmembrane helix</keyword>
<dbReference type="AlphaFoldDB" id="A0A6I4VN53"/>
<protein>
    <recommendedName>
        <fullName evidence="6">TrbL/VirB6 plasmid conjugal transfer protein</fullName>
    </recommendedName>
</protein>
<feature type="chain" id="PRO_5026309899" description="TrbL/VirB6 plasmid conjugal transfer protein" evidence="3">
    <location>
        <begin position="23"/>
        <end position="502"/>
    </location>
</feature>
<feature type="transmembrane region" description="Helical" evidence="2">
    <location>
        <begin position="410"/>
        <end position="440"/>
    </location>
</feature>
<reference evidence="4 5" key="1">
    <citation type="submission" date="2019-12" db="EMBL/GenBank/DDBJ databases">
        <title>Whole-genome analyses of novel actinobacteria.</title>
        <authorList>
            <person name="Sahin N."/>
            <person name="Saygin H."/>
        </authorList>
    </citation>
    <scope>NUCLEOTIDE SEQUENCE [LARGE SCALE GENOMIC DNA]</scope>
    <source>
        <strain evidence="4 5">KC615</strain>
    </source>
</reference>
<dbReference type="EMBL" id="WUUL01000002">
    <property type="protein sequence ID" value="MXQ53049.1"/>
    <property type="molecule type" value="Genomic_DNA"/>
</dbReference>
<evidence type="ECO:0000256" key="3">
    <source>
        <dbReference type="SAM" id="SignalP"/>
    </source>
</evidence>
<dbReference type="Proteomes" id="UP000430692">
    <property type="component" value="Unassembled WGS sequence"/>
</dbReference>
<dbReference type="Pfam" id="PF19597">
    <property type="entry name" value="TrbL_4"/>
    <property type="match status" value="1"/>
</dbReference>
<sequence length="502" mass="55570">MWAKIVICFVLLFNLVGNVALAAPTGTTENKTTGDQKQSEDLEMKRIKAVKKRIEDQKVKAQEAQKNAEKAEKETDDARVISIDSWKRMKNAKDAAMKAKEKTNAEKKLKEAQQKKKIAIDQAKVAQTAADRAAEETRRTNTWTLIDSPDINKLQDEAVKAADEAQAAADAAQTAADRATEAVEKAQEAADKAAAEDPYSNCNAWELGCYANSWIYDQAKGILLAVIDILKAVLNLDNISNDPIVKSLKTGFSSLSWSFLLLFLVYQLVKILSLMILQEDYSEIKPLIRKTVIAAWLISSLTWICDQLFYLGNAFTDYALDHLTKVQASIQVLLDVVVVGITGYFGYFLILLVLIAIFCIIILIQIGIRSAEFAFLVIIGPVAIVTLVNKEMNLFSIWWRNLLAIIVTQSIQPILFVLSIEMIANGALTNIFLTIGFLALTMRAPKMVNEWFKASSISGSAGDVVKSAANYANYAARLAKGRKTTMAELDTKKLHPKQPNLK</sequence>